<keyword evidence="3" id="KW-0963">Cytoplasm</keyword>
<dbReference type="Pfam" id="PF04112">
    <property type="entry name" value="Mak10"/>
    <property type="match status" value="1"/>
</dbReference>
<dbReference type="InterPro" id="IPR007244">
    <property type="entry name" value="Naa35_N"/>
</dbReference>
<feature type="domain" description="NAA35-like N-terminal" evidence="4">
    <location>
        <begin position="30"/>
        <end position="183"/>
    </location>
</feature>
<reference evidence="6 7" key="1">
    <citation type="journal article" date="2020" name="Elife">
        <title>Loss of centromere function drives karyotype evolution in closely related Malassezia species.</title>
        <authorList>
            <person name="Sankaranarayanan S.R."/>
            <person name="Ianiri G."/>
            <person name="Coelho M.A."/>
            <person name="Reza M.H."/>
            <person name="Thimmappa B.C."/>
            <person name="Ganguly P."/>
            <person name="Vadnala R.N."/>
            <person name="Sun S."/>
            <person name="Siddharthan R."/>
            <person name="Tellgren-Roth C."/>
            <person name="Dawson T.L."/>
            <person name="Heitman J."/>
            <person name="Sanyal K."/>
        </authorList>
    </citation>
    <scope>NUCLEOTIDE SEQUENCE [LARGE SCALE GENOMIC DNA]</scope>
    <source>
        <strain evidence="6">CBS14141</strain>
    </source>
</reference>
<keyword evidence="7" id="KW-1185">Reference proteome</keyword>
<name>A0ABY8EHY7_MALFU</name>
<evidence type="ECO:0000313" key="6">
    <source>
        <dbReference type="EMBL" id="WFD45449.1"/>
    </source>
</evidence>
<comment type="subcellular location">
    <subcellularLocation>
        <location evidence="1">Cytoplasm</location>
    </subcellularLocation>
</comment>
<evidence type="ECO:0000259" key="5">
    <source>
        <dbReference type="Pfam" id="PF25789"/>
    </source>
</evidence>
<feature type="domain" description="NAA35-like TPR repeats" evidence="5">
    <location>
        <begin position="331"/>
        <end position="518"/>
    </location>
</feature>
<evidence type="ECO:0000256" key="2">
    <source>
        <dbReference type="ARBA" id="ARBA00006289"/>
    </source>
</evidence>
<protein>
    <submittedName>
        <fullName evidence="6">N-alpha-acetyltransferase, non-catalitic subunit</fullName>
    </submittedName>
</protein>
<gene>
    <name evidence="6" type="primary">MAK10</name>
    <name evidence="6" type="ORF">GLX27_000069</name>
</gene>
<accession>A0ABY8EHY7</accession>
<dbReference type="Proteomes" id="UP000818624">
    <property type="component" value="Chromosome 1"/>
</dbReference>
<dbReference type="PANTHER" id="PTHR21373:SF0">
    <property type="entry name" value="N-ALPHA-ACETYLTRANSFERASE 35, NATC AUXILIARY SUBUNIT"/>
    <property type="match status" value="1"/>
</dbReference>
<comment type="similarity">
    <text evidence="2">Belongs to the MAK10 family.</text>
</comment>
<evidence type="ECO:0000313" key="7">
    <source>
        <dbReference type="Proteomes" id="UP000818624"/>
    </source>
</evidence>
<dbReference type="InterPro" id="IPR057983">
    <property type="entry name" value="NAA35-like_N"/>
</dbReference>
<sequence>MSEEDYSDATHAFWDAVHGTSAHTDAGLAPEQVVASQGFTLQRLMHALEVMDPAMDGGMDYPSALIDARDRVHAPRDVPAQLSTTELCFVLDRLLALEIEWMHGAALGQTLHTCVYYHRYVVHRTPASPHWTHAALTAFLLATAKCCALQYHELMRQHVLDGEDFCGDPGGLALPDGVGVADIAAQLDAAMRAAAEVDEDGTRAVHTRLAMKKAWLLCLAALCTAAPDVTRAELQRERCARFWAMLEPGNDTPLPLQSPFLAHGPPAVQGLFDVTLSRTYSSHIPLRPLTPQDAPTTWTRWRDVLCTDIPLALRIVSSDDVLAWLGVLTHAALAFERHAMIPFVRSLAQTCISDGRTSASGMHDLEHVALAAIDSVAGVSMQDILVRLEWVQQRYAGSLVATHTQRFLERFAGLLVQLLSTLLMNRARQKRLFSKAYATWADLADEALQIGTDVHHALAPHAFSEQTFAYVVRFFALVQQTHIIGAGFDLALYADTERAAQYYLLAETFRERVANAQALLALPARADDTGAPLRRCAAECAAHAELCAAYAQLYLLLYGPADAAIAPECAEAAFLRRVKWLRRPAWSPPASLYVMRPDVAPCAGAALWTAWTAYARASMGPEKPRAAVHAHLTACARHISEANAYRCDAWTQLCPYEAAAALDDLAHVCARLDTRLRAPHGPWRPEQGAHGHPWFPR</sequence>
<dbReference type="InterPro" id="IPR057982">
    <property type="entry name" value="TPR_NAA35"/>
</dbReference>
<proteinExistence type="inferred from homology"/>
<organism evidence="6 7">
    <name type="scientific">Malassezia furfur</name>
    <name type="common">Pityriasis versicolor infection agent</name>
    <name type="synonym">Pityrosporum furfur</name>
    <dbReference type="NCBI Taxonomy" id="55194"/>
    <lineage>
        <taxon>Eukaryota</taxon>
        <taxon>Fungi</taxon>
        <taxon>Dikarya</taxon>
        <taxon>Basidiomycota</taxon>
        <taxon>Ustilaginomycotina</taxon>
        <taxon>Malasseziomycetes</taxon>
        <taxon>Malasseziales</taxon>
        <taxon>Malasseziaceae</taxon>
        <taxon>Malassezia</taxon>
    </lineage>
</organism>
<evidence type="ECO:0000256" key="1">
    <source>
        <dbReference type="ARBA" id="ARBA00004496"/>
    </source>
</evidence>
<dbReference type="PANTHER" id="PTHR21373">
    <property type="entry name" value="GLUCOSE REPRESSIBLE PROTEIN MAK10"/>
    <property type="match status" value="1"/>
</dbReference>
<dbReference type="Pfam" id="PF25789">
    <property type="entry name" value="TPR_NAA35"/>
    <property type="match status" value="1"/>
</dbReference>
<evidence type="ECO:0000256" key="3">
    <source>
        <dbReference type="ARBA" id="ARBA00022490"/>
    </source>
</evidence>
<dbReference type="EMBL" id="CP046234">
    <property type="protein sequence ID" value="WFD45449.1"/>
    <property type="molecule type" value="Genomic_DNA"/>
</dbReference>
<evidence type="ECO:0000259" key="4">
    <source>
        <dbReference type="Pfam" id="PF04112"/>
    </source>
</evidence>